<dbReference type="InterPro" id="IPR023801">
    <property type="entry name" value="His_deacetylse_dom"/>
</dbReference>
<evidence type="ECO:0000259" key="12">
    <source>
        <dbReference type="Pfam" id="PF00850"/>
    </source>
</evidence>
<keyword evidence="6" id="KW-0156">Chromatin regulator</keyword>
<dbReference type="EMBL" id="OA882493">
    <property type="protein sequence ID" value="CAD7275648.1"/>
    <property type="molecule type" value="Genomic_DNA"/>
</dbReference>
<evidence type="ECO:0000256" key="9">
    <source>
        <dbReference type="ARBA" id="ARBA00023242"/>
    </source>
</evidence>
<feature type="compositionally biased region" description="Basic and acidic residues" evidence="11">
    <location>
        <begin position="161"/>
        <end position="173"/>
    </location>
</feature>
<dbReference type="InterPro" id="IPR037138">
    <property type="entry name" value="His_deacetylse_dom_sf"/>
</dbReference>
<keyword evidence="7" id="KW-0805">Transcription regulation</keyword>
<feature type="region of interest" description="Disordered" evidence="11">
    <location>
        <begin position="206"/>
        <end position="238"/>
    </location>
</feature>
<feature type="compositionally biased region" description="Polar residues" evidence="11">
    <location>
        <begin position="753"/>
        <end position="766"/>
    </location>
</feature>
<sequence length="798" mass="85469">MDQSGPLYTSMYPPGPITDAQVAHARLSKTNPGRPLNRTQSAPLPLKHPGLQGAQAAPPGFPYPNLPPGFPAHLAHSAFQQYDQQAYVRDPRHPMHVDPHNLMKQQLRATVLTRAGSKNHVENVEEETEAAVAQEMGASASEPEVIDLTGGRSRAASYRESCGRSESSSRESDGSDEQQQQQQQRLTSAKSDLERQLLARRAAAAAAAAAAVHQHQQQQQQQHLHHHQHQLHHQQAAHVHNVSDLSSGSPYAAGGPPEGFVGAAAGAPLSALRSHHVIRPLSRALSSPLVMVGGAGADPRATLSGSSSPVLRSRAGLPHVTALAYDSLMLKQVTSTPLLRSVGLVSPAEETGLVSRCERIQPRKATLEEIQICHAESHTLLFGASPMNHHNIDWNRRVVALPCGGLGVDSDTTWDRLHTASAARMAVGCVLELAFKVAHGEASNGFAVVRPPGHHAEHGEPMGFCFFNNVAIAAKHLRCQLGLEKILIIDWDVHHGNGTQKMFYDDCHVLYLSIHRHDVGNFFPGTGGSTQCGADDGMGFTVNVAWSGSLNPPMGDAEYLAAFRTVVIPIAQDFHPDMILVSCGFDAARGHPAQLGGYNVSPACFAHMTRALMQLAHGKVVLALEGGYSLPAICDCSAECVRSLLGDKLPPIDDAELTRKPCQEAIDALMSTIAIQTPHWPVIRKWLPLVNMSAVEAAKHLLPGASIGVDRGSDGPFASLPSIPGHVTSKRSLFGRKSDSTEESETVNAMASLSVQHPHMSPTNGSLRRVASALARQGDSLDSKADPVDEPMDEDPVK</sequence>
<dbReference type="EMBL" id="CAJPEX010000456">
    <property type="protein sequence ID" value="CAG0915800.1"/>
    <property type="molecule type" value="Genomic_DNA"/>
</dbReference>
<dbReference type="Gene3D" id="3.40.800.20">
    <property type="entry name" value="Histone deacetylase domain"/>
    <property type="match status" value="1"/>
</dbReference>
<feature type="region of interest" description="Disordered" evidence="11">
    <location>
        <begin position="116"/>
        <end position="189"/>
    </location>
</feature>
<proteinExistence type="inferred from homology"/>
<evidence type="ECO:0000256" key="10">
    <source>
        <dbReference type="ARBA" id="ARBA00048287"/>
    </source>
</evidence>
<evidence type="ECO:0000256" key="3">
    <source>
        <dbReference type="ARBA" id="ARBA00012111"/>
    </source>
</evidence>
<keyword evidence="4" id="KW-0678">Repressor</keyword>
<dbReference type="GO" id="GO:0040029">
    <property type="term" value="P:epigenetic regulation of gene expression"/>
    <property type="evidence" value="ECO:0007669"/>
    <property type="project" value="TreeGrafter"/>
</dbReference>
<name>A0A7R9BHW3_9CRUS</name>
<dbReference type="OrthoDB" id="6378279at2759"/>
<keyword evidence="8" id="KW-0804">Transcription</keyword>
<feature type="region of interest" description="Disordered" evidence="11">
    <location>
        <begin position="753"/>
        <end position="798"/>
    </location>
</feature>
<evidence type="ECO:0000256" key="1">
    <source>
        <dbReference type="ARBA" id="ARBA00004123"/>
    </source>
</evidence>
<feature type="compositionally biased region" description="Low complexity" evidence="11">
    <location>
        <begin position="206"/>
        <end position="222"/>
    </location>
</feature>
<dbReference type="SUPFAM" id="SSF52768">
    <property type="entry name" value="Arginase/deacetylase"/>
    <property type="match status" value="1"/>
</dbReference>
<keyword evidence="14" id="KW-1185">Reference proteome</keyword>
<keyword evidence="9" id="KW-0539">Nucleus</keyword>
<comment type="catalytic activity">
    <reaction evidence="10">
        <text>N(6)-acetyl-L-lysyl-[histone] + H2O = L-lysyl-[histone] + acetate</text>
        <dbReference type="Rhea" id="RHEA:58196"/>
        <dbReference type="Rhea" id="RHEA-COMP:9845"/>
        <dbReference type="Rhea" id="RHEA-COMP:11338"/>
        <dbReference type="ChEBI" id="CHEBI:15377"/>
        <dbReference type="ChEBI" id="CHEBI:29969"/>
        <dbReference type="ChEBI" id="CHEBI:30089"/>
        <dbReference type="ChEBI" id="CHEBI:61930"/>
        <dbReference type="EC" id="3.5.1.98"/>
    </reaction>
</comment>
<evidence type="ECO:0000256" key="6">
    <source>
        <dbReference type="ARBA" id="ARBA00022853"/>
    </source>
</evidence>
<gene>
    <name evidence="13" type="ORF">NMOB1V02_LOCUS3437</name>
</gene>
<evidence type="ECO:0000256" key="5">
    <source>
        <dbReference type="ARBA" id="ARBA00022801"/>
    </source>
</evidence>
<dbReference type="Proteomes" id="UP000678499">
    <property type="component" value="Unassembled WGS sequence"/>
</dbReference>
<dbReference type="InterPro" id="IPR023696">
    <property type="entry name" value="Ureohydrolase_dom_sf"/>
</dbReference>
<feature type="domain" description="Histone deacetylase" evidence="12">
    <location>
        <begin position="348"/>
        <end position="643"/>
    </location>
</feature>
<organism evidence="13">
    <name type="scientific">Notodromas monacha</name>
    <dbReference type="NCBI Taxonomy" id="399045"/>
    <lineage>
        <taxon>Eukaryota</taxon>
        <taxon>Metazoa</taxon>
        <taxon>Ecdysozoa</taxon>
        <taxon>Arthropoda</taxon>
        <taxon>Crustacea</taxon>
        <taxon>Oligostraca</taxon>
        <taxon>Ostracoda</taxon>
        <taxon>Podocopa</taxon>
        <taxon>Podocopida</taxon>
        <taxon>Cypridocopina</taxon>
        <taxon>Cypridoidea</taxon>
        <taxon>Cyprididae</taxon>
        <taxon>Notodromas</taxon>
    </lineage>
</organism>
<evidence type="ECO:0000256" key="11">
    <source>
        <dbReference type="SAM" id="MobiDB-lite"/>
    </source>
</evidence>
<evidence type="ECO:0000256" key="8">
    <source>
        <dbReference type="ARBA" id="ARBA00023163"/>
    </source>
</evidence>
<comment type="similarity">
    <text evidence="2">Belongs to the histone deacetylase family. HD type 2 subfamily.</text>
</comment>
<dbReference type="PANTHER" id="PTHR10625">
    <property type="entry name" value="HISTONE DEACETYLASE HDAC1-RELATED"/>
    <property type="match status" value="1"/>
</dbReference>
<dbReference type="GO" id="GO:0141221">
    <property type="term" value="F:histone deacetylase activity, hydrolytic mechanism"/>
    <property type="evidence" value="ECO:0007669"/>
    <property type="project" value="UniProtKB-EC"/>
</dbReference>
<dbReference type="AlphaFoldDB" id="A0A7R9BHW3"/>
<evidence type="ECO:0000256" key="4">
    <source>
        <dbReference type="ARBA" id="ARBA00022491"/>
    </source>
</evidence>
<dbReference type="EC" id="3.5.1.98" evidence="3"/>
<feature type="compositionally biased region" description="Basic residues" evidence="11">
    <location>
        <begin position="223"/>
        <end position="232"/>
    </location>
</feature>
<evidence type="ECO:0000256" key="2">
    <source>
        <dbReference type="ARBA" id="ARBA00007738"/>
    </source>
</evidence>
<dbReference type="PRINTS" id="PR01270">
    <property type="entry name" value="HDASUPER"/>
</dbReference>
<evidence type="ECO:0000313" key="14">
    <source>
        <dbReference type="Proteomes" id="UP000678499"/>
    </source>
</evidence>
<evidence type="ECO:0000256" key="7">
    <source>
        <dbReference type="ARBA" id="ARBA00023015"/>
    </source>
</evidence>
<reference evidence="13" key="1">
    <citation type="submission" date="2020-11" db="EMBL/GenBank/DDBJ databases">
        <authorList>
            <person name="Tran Van P."/>
        </authorList>
    </citation>
    <scope>NUCLEOTIDE SEQUENCE</scope>
</reference>
<evidence type="ECO:0000313" key="13">
    <source>
        <dbReference type="EMBL" id="CAD7275648.1"/>
    </source>
</evidence>
<feature type="compositionally biased region" description="Acidic residues" evidence="11">
    <location>
        <begin position="788"/>
        <end position="798"/>
    </location>
</feature>
<comment type="subcellular location">
    <subcellularLocation>
        <location evidence="1">Nucleus</location>
    </subcellularLocation>
</comment>
<dbReference type="GO" id="GO:0000118">
    <property type="term" value="C:histone deacetylase complex"/>
    <property type="evidence" value="ECO:0007669"/>
    <property type="project" value="TreeGrafter"/>
</dbReference>
<feature type="region of interest" description="Disordered" evidence="11">
    <location>
        <begin position="26"/>
        <end position="66"/>
    </location>
</feature>
<dbReference type="InterPro" id="IPR000286">
    <property type="entry name" value="HDACs"/>
</dbReference>
<dbReference type="PANTHER" id="PTHR10625:SF5">
    <property type="entry name" value="HISTONE DEACETYLASE"/>
    <property type="match status" value="1"/>
</dbReference>
<dbReference type="Pfam" id="PF00850">
    <property type="entry name" value="Hist_deacetyl"/>
    <property type="match status" value="1"/>
</dbReference>
<protein>
    <recommendedName>
        <fullName evidence="3">histone deacetylase</fullName>
        <ecNumber evidence="3">3.5.1.98</ecNumber>
    </recommendedName>
</protein>
<keyword evidence="5" id="KW-0378">Hydrolase</keyword>
<accession>A0A7R9BHW3</accession>